<dbReference type="PANTHER" id="PTHR11607">
    <property type="entry name" value="ALPHA-MANNOSIDASE"/>
    <property type="match status" value="1"/>
</dbReference>
<dbReference type="OrthoDB" id="10261055at2759"/>
<reference evidence="3" key="1">
    <citation type="submission" date="2016-06" db="UniProtKB">
        <authorList>
            <consortium name="WormBaseParasite"/>
        </authorList>
    </citation>
    <scope>IDENTIFICATION</scope>
</reference>
<organism evidence="3">
    <name type="scientific">Schistocephalus solidus</name>
    <name type="common">Tapeworm</name>
    <dbReference type="NCBI Taxonomy" id="70667"/>
    <lineage>
        <taxon>Eukaryota</taxon>
        <taxon>Metazoa</taxon>
        <taxon>Spiralia</taxon>
        <taxon>Lophotrochozoa</taxon>
        <taxon>Platyhelminthes</taxon>
        <taxon>Cestoda</taxon>
        <taxon>Eucestoda</taxon>
        <taxon>Diphyllobothriidea</taxon>
        <taxon>Diphyllobothriidae</taxon>
        <taxon>Schistocephalus</taxon>
    </lineage>
</organism>
<sequence length="468" mass="51879">YLILFNNHAHERDHIVRVDLDLRKVLRTGVTQRRLISVKVSYAGGVDSHTKEAVHELQPSSEQISSGGGWSRAKSAYLFSLRAGPFTLLPLQILQLSLRLEISDFAQPSIDLFKPTLYNIVPRSNFWDAYFSFLKSMTNMATGVVHPLSISFSVYKSKQAKDTSGAYLFIPELPSVFIRRVFYDKIPLQGNVYPMSCAAYLEDADYRITLLSAQPLGVMAGERPGEMSIWLDRRVAQGDGRGLGEGVVDNVPARSVFRILVETVSSSSSPRDNASGANVSSEIPLPGLTQEAHWALTDLIYPTSQFVFSPDISSNLMEKMRTNLLLMRPNGLPPDYELVALKTFYSTSERFTPVGNFLCFPSPLSNPRPVIFPPPSDLHSIPGSQLGILLHRTLPYCGKTYLCARCSASTFTSSSSDQQAESKRGHYRMCQVSVMVDFAASTAHFLPSSARVRFQEQVACTTKSALRS</sequence>
<dbReference type="AlphaFoldDB" id="A0A183TF91"/>
<accession>A0A183TF91</accession>
<dbReference type="Gene3D" id="2.70.98.30">
    <property type="entry name" value="Golgi alpha-mannosidase II, domain 4"/>
    <property type="match status" value="2"/>
</dbReference>
<dbReference type="InterPro" id="IPR011013">
    <property type="entry name" value="Gal_mutarotase_sf_dom"/>
</dbReference>
<dbReference type="Proteomes" id="UP000275846">
    <property type="component" value="Unassembled WGS sequence"/>
</dbReference>
<dbReference type="GO" id="GO:0004559">
    <property type="term" value="F:alpha-mannosidase activity"/>
    <property type="evidence" value="ECO:0007669"/>
    <property type="project" value="TreeGrafter"/>
</dbReference>
<evidence type="ECO:0000313" key="1">
    <source>
        <dbReference type="EMBL" id="VDM01525.1"/>
    </source>
</evidence>
<reference evidence="1 2" key="2">
    <citation type="submission" date="2018-11" db="EMBL/GenBank/DDBJ databases">
        <authorList>
            <consortium name="Pathogen Informatics"/>
        </authorList>
    </citation>
    <scope>NUCLEOTIDE SEQUENCE [LARGE SCALE GENOMIC DNA]</scope>
    <source>
        <strain evidence="1 2">NST_G2</strain>
    </source>
</reference>
<dbReference type="EMBL" id="UYSU01039633">
    <property type="protein sequence ID" value="VDM01525.1"/>
    <property type="molecule type" value="Genomic_DNA"/>
</dbReference>
<proteinExistence type="predicted"/>
<dbReference type="WBParaSite" id="SSLN_0001570601-mRNA-1">
    <property type="protein sequence ID" value="SSLN_0001570601-mRNA-1"/>
    <property type="gene ID" value="SSLN_0001570601"/>
</dbReference>
<protein>
    <submittedName>
        <fullName evidence="3">Glyco_hydro_38C domain-containing protein</fullName>
    </submittedName>
</protein>
<keyword evidence="2" id="KW-1185">Reference proteome</keyword>
<dbReference type="SUPFAM" id="SSF74650">
    <property type="entry name" value="Galactose mutarotase-like"/>
    <property type="match status" value="1"/>
</dbReference>
<dbReference type="STRING" id="70667.A0A183TF91"/>
<dbReference type="GO" id="GO:0030246">
    <property type="term" value="F:carbohydrate binding"/>
    <property type="evidence" value="ECO:0007669"/>
    <property type="project" value="InterPro"/>
</dbReference>
<evidence type="ECO:0000313" key="2">
    <source>
        <dbReference type="Proteomes" id="UP000275846"/>
    </source>
</evidence>
<gene>
    <name evidence="1" type="ORF">SSLN_LOCUS15139</name>
</gene>
<dbReference type="PANTHER" id="PTHR11607:SF3">
    <property type="entry name" value="LYSOSOMAL ALPHA-MANNOSIDASE"/>
    <property type="match status" value="1"/>
</dbReference>
<dbReference type="GO" id="GO:0005975">
    <property type="term" value="P:carbohydrate metabolic process"/>
    <property type="evidence" value="ECO:0007669"/>
    <property type="project" value="InterPro"/>
</dbReference>
<dbReference type="GO" id="GO:0000139">
    <property type="term" value="C:Golgi membrane"/>
    <property type="evidence" value="ECO:0007669"/>
    <property type="project" value="TreeGrafter"/>
</dbReference>
<evidence type="ECO:0000313" key="3">
    <source>
        <dbReference type="WBParaSite" id="SSLN_0001570601-mRNA-1"/>
    </source>
</evidence>
<name>A0A183TF91_SCHSO</name>
<dbReference type="GO" id="GO:0006491">
    <property type="term" value="P:N-glycan processing"/>
    <property type="evidence" value="ECO:0007669"/>
    <property type="project" value="TreeGrafter"/>
</dbReference>
<dbReference type="InterPro" id="IPR050843">
    <property type="entry name" value="Glycosyl_Hydrlase_38"/>
</dbReference>